<proteinExistence type="predicted"/>
<evidence type="ECO:0000313" key="3">
    <source>
        <dbReference type="Proteomes" id="UP001314261"/>
    </source>
</evidence>
<feature type="transmembrane region" description="Helical" evidence="1">
    <location>
        <begin position="151"/>
        <end position="176"/>
    </location>
</feature>
<feature type="transmembrane region" description="Helical" evidence="1">
    <location>
        <begin position="82"/>
        <end position="101"/>
    </location>
</feature>
<accession>A0ABN9YL36</accession>
<dbReference type="InterPro" id="IPR038750">
    <property type="entry name" value="YczE/YyaS-like"/>
</dbReference>
<dbReference type="Proteomes" id="UP001314261">
    <property type="component" value="Unassembled WGS sequence"/>
</dbReference>
<evidence type="ECO:0000256" key="1">
    <source>
        <dbReference type="SAM" id="Phobius"/>
    </source>
</evidence>
<sequence length="213" mass="23596">MKNGLLTRSIFFILGLLLVTLGNALTILSGEGNGIWTATSLSLATLTKLPLNWVIILVGLLVIVANVLLLDHFSWYHLAGSVLFVFFFGEFIQLFVHQLAFLKDSFSSDFEKIFLVVFGIVIVCLGTSFYQRANLWMYPTDYLTDILALRFFSGSVFKGQLLAFVPALLIICSAFLATGHLIGIQIGTVLALLANGELIGFFHRYAFPVLKHN</sequence>
<feature type="transmembrane region" description="Helical" evidence="1">
    <location>
        <begin position="113"/>
        <end position="130"/>
    </location>
</feature>
<feature type="transmembrane region" description="Helical" evidence="1">
    <location>
        <begin position="50"/>
        <end position="70"/>
    </location>
</feature>
<evidence type="ECO:0000313" key="2">
    <source>
        <dbReference type="EMBL" id="CAK1228123.1"/>
    </source>
</evidence>
<gene>
    <name evidence="2" type="ORF">R54839_PPFHFPJH_00296</name>
</gene>
<dbReference type="PANTHER" id="PTHR40078:SF1">
    <property type="entry name" value="INTEGRAL MEMBRANE PROTEIN"/>
    <property type="match status" value="1"/>
</dbReference>
<keyword evidence="1" id="KW-1133">Transmembrane helix</keyword>
<organism evidence="2 3">
    <name type="scientific">Fructobacillus fructosus</name>
    <dbReference type="NCBI Taxonomy" id="1631"/>
    <lineage>
        <taxon>Bacteria</taxon>
        <taxon>Bacillati</taxon>
        <taxon>Bacillota</taxon>
        <taxon>Bacilli</taxon>
        <taxon>Lactobacillales</taxon>
        <taxon>Lactobacillaceae</taxon>
        <taxon>Fructobacillus</taxon>
    </lineage>
</organism>
<dbReference type="PANTHER" id="PTHR40078">
    <property type="entry name" value="INTEGRAL MEMBRANE PROTEIN-RELATED"/>
    <property type="match status" value="1"/>
</dbReference>
<protein>
    <submittedName>
        <fullName evidence="2">Uncharacterized membrane protein YczE (YczE)</fullName>
    </submittedName>
</protein>
<keyword evidence="1" id="KW-0812">Transmembrane</keyword>
<dbReference type="RefSeq" id="WP_010690916.1">
    <property type="nucleotide sequence ID" value="NZ_CAUZLN010000001.1"/>
</dbReference>
<keyword evidence="3" id="KW-1185">Reference proteome</keyword>
<reference evidence="2 3" key="1">
    <citation type="submission" date="2023-10" db="EMBL/GenBank/DDBJ databases">
        <authorList>
            <person name="Botero Cardona J."/>
        </authorList>
    </citation>
    <scope>NUCLEOTIDE SEQUENCE [LARGE SCALE GENOMIC DNA]</scope>
    <source>
        <strain evidence="2 3">R-54839</strain>
    </source>
</reference>
<dbReference type="Pfam" id="PF19700">
    <property type="entry name" value="DUF6198"/>
    <property type="match status" value="1"/>
</dbReference>
<keyword evidence="1" id="KW-0472">Membrane</keyword>
<dbReference type="EMBL" id="CAUZLR010000001">
    <property type="protein sequence ID" value="CAK1228123.1"/>
    <property type="molecule type" value="Genomic_DNA"/>
</dbReference>
<feature type="transmembrane region" description="Helical" evidence="1">
    <location>
        <begin position="182"/>
        <end position="202"/>
    </location>
</feature>
<comment type="caution">
    <text evidence="2">The sequence shown here is derived from an EMBL/GenBank/DDBJ whole genome shotgun (WGS) entry which is preliminary data.</text>
</comment>
<name>A0ABN9YL36_9LACO</name>